<keyword evidence="3" id="KW-1185">Reference proteome</keyword>
<feature type="coiled-coil region" evidence="1">
    <location>
        <begin position="131"/>
        <end position="158"/>
    </location>
</feature>
<gene>
    <name evidence="2" type="ORF">ACH5RR_005916</name>
</gene>
<dbReference type="EMBL" id="JBJUIK010000003">
    <property type="protein sequence ID" value="KAL3532395.1"/>
    <property type="molecule type" value="Genomic_DNA"/>
</dbReference>
<protein>
    <submittedName>
        <fullName evidence="2">Uncharacterized protein</fullName>
    </submittedName>
</protein>
<organism evidence="2 3">
    <name type="scientific">Cinchona calisaya</name>
    <dbReference type="NCBI Taxonomy" id="153742"/>
    <lineage>
        <taxon>Eukaryota</taxon>
        <taxon>Viridiplantae</taxon>
        <taxon>Streptophyta</taxon>
        <taxon>Embryophyta</taxon>
        <taxon>Tracheophyta</taxon>
        <taxon>Spermatophyta</taxon>
        <taxon>Magnoliopsida</taxon>
        <taxon>eudicotyledons</taxon>
        <taxon>Gunneridae</taxon>
        <taxon>Pentapetalae</taxon>
        <taxon>asterids</taxon>
        <taxon>lamiids</taxon>
        <taxon>Gentianales</taxon>
        <taxon>Rubiaceae</taxon>
        <taxon>Cinchonoideae</taxon>
        <taxon>Cinchoneae</taxon>
        <taxon>Cinchona</taxon>
    </lineage>
</organism>
<comment type="caution">
    <text evidence="2">The sequence shown here is derived from an EMBL/GenBank/DDBJ whole genome shotgun (WGS) entry which is preliminary data.</text>
</comment>
<evidence type="ECO:0000256" key="1">
    <source>
        <dbReference type="SAM" id="Coils"/>
    </source>
</evidence>
<evidence type="ECO:0000313" key="2">
    <source>
        <dbReference type="EMBL" id="KAL3532395.1"/>
    </source>
</evidence>
<sequence length="171" mass="19776">MVIGVDLERKTMIMIGTDIGIVIENGLVRMMKREKDMITYVNMIDEGIDLQIETEFVIRTKSRTMLCENVKGSMAMSGKGIRDLDKDMLRPNNHHKFAERDKDQMPKLLERSYSDRHGTRDCSSEAGNDDHVEVTKKLEISNQKFQELQKELQEKSQQKNSLLIGRCNWPS</sequence>
<dbReference type="Proteomes" id="UP001630127">
    <property type="component" value="Unassembled WGS sequence"/>
</dbReference>
<reference evidence="2 3" key="1">
    <citation type="submission" date="2024-11" db="EMBL/GenBank/DDBJ databases">
        <title>A near-complete genome assembly of Cinchona calisaya.</title>
        <authorList>
            <person name="Lian D.C."/>
            <person name="Zhao X.W."/>
            <person name="Wei L."/>
        </authorList>
    </citation>
    <scope>NUCLEOTIDE SEQUENCE [LARGE SCALE GENOMIC DNA]</scope>
    <source>
        <tissue evidence="2">Nenye</tissue>
    </source>
</reference>
<name>A0ABD3AMK0_9GENT</name>
<proteinExistence type="predicted"/>
<evidence type="ECO:0000313" key="3">
    <source>
        <dbReference type="Proteomes" id="UP001630127"/>
    </source>
</evidence>
<keyword evidence="1" id="KW-0175">Coiled coil</keyword>
<accession>A0ABD3AMK0</accession>
<dbReference type="AlphaFoldDB" id="A0ABD3AMK0"/>